<feature type="transmembrane region" description="Helical" evidence="5">
    <location>
        <begin position="105"/>
        <end position="125"/>
    </location>
</feature>
<evidence type="ECO:0000256" key="4">
    <source>
        <dbReference type="ARBA" id="ARBA00023136"/>
    </source>
</evidence>
<evidence type="ECO:0000256" key="1">
    <source>
        <dbReference type="ARBA" id="ARBA00004141"/>
    </source>
</evidence>
<sequence>MTQRISGSGRIRRAASGLARAEIRMMGGVMNYLGIGVSCSIGTIFVISVVGKIASPGSLAAFTASVRDMRVLPPSMARRSAISVVAMEIAVCALLAAPYREARMAGLGMAAALLTIFAAAVVSAVRRGVREPCRCFGRSNTPLSYWHGLRNSILATISIIGAAALAADGSVQFGGALFAVLAGMLAGFLITVLDSIVELFLPVAKVSGTAGGVG</sequence>
<keyword evidence="3 5" id="KW-1133">Transmembrane helix</keyword>
<feature type="transmembrane region" description="Helical" evidence="5">
    <location>
        <begin position="32"/>
        <end position="55"/>
    </location>
</feature>
<evidence type="ECO:0000313" key="8">
    <source>
        <dbReference type="Proteomes" id="UP000503540"/>
    </source>
</evidence>
<keyword evidence="2 5" id="KW-0812">Transmembrane</keyword>
<dbReference type="UniPathway" id="UPA00895"/>
<protein>
    <recommendedName>
        <fullName evidence="6">Methylamine utilisation protein MauE domain-containing protein</fullName>
    </recommendedName>
</protein>
<dbReference type="Pfam" id="PF07291">
    <property type="entry name" value="MauE"/>
    <property type="match status" value="1"/>
</dbReference>
<feature type="transmembrane region" description="Helical" evidence="5">
    <location>
        <begin position="145"/>
        <end position="167"/>
    </location>
</feature>
<evidence type="ECO:0000259" key="6">
    <source>
        <dbReference type="Pfam" id="PF07291"/>
    </source>
</evidence>
<gene>
    <name evidence="7" type="ORF">F5544_00220</name>
</gene>
<keyword evidence="4 5" id="KW-0472">Membrane</keyword>
<evidence type="ECO:0000313" key="7">
    <source>
        <dbReference type="EMBL" id="QIS07979.1"/>
    </source>
</evidence>
<dbReference type="InterPro" id="IPR009908">
    <property type="entry name" value="Methylamine_util_MauE"/>
</dbReference>
<dbReference type="AlphaFoldDB" id="A0A6G9Y444"/>
<reference evidence="7 8" key="1">
    <citation type="journal article" date="2019" name="ACS Chem. Biol.">
        <title>Identification and Mobilization of a Cryptic Antibiotic Biosynthesis Gene Locus from a Human-Pathogenic Nocardia Isolate.</title>
        <authorList>
            <person name="Herisse M."/>
            <person name="Ishida K."/>
            <person name="Porter J.L."/>
            <person name="Howden B."/>
            <person name="Hertweck C."/>
            <person name="Stinear T.P."/>
            <person name="Pidot S.J."/>
        </authorList>
    </citation>
    <scope>NUCLEOTIDE SEQUENCE [LARGE SCALE GENOMIC DNA]</scope>
    <source>
        <strain evidence="7 8">AUSMDU00012717</strain>
    </source>
</reference>
<proteinExistence type="predicted"/>
<dbReference type="GO" id="GO:0030416">
    <property type="term" value="P:methylamine metabolic process"/>
    <property type="evidence" value="ECO:0007669"/>
    <property type="project" value="InterPro"/>
</dbReference>
<evidence type="ECO:0000256" key="3">
    <source>
        <dbReference type="ARBA" id="ARBA00022989"/>
    </source>
</evidence>
<name>A0A6G9Y444_9NOCA</name>
<evidence type="ECO:0000256" key="5">
    <source>
        <dbReference type="SAM" id="Phobius"/>
    </source>
</evidence>
<dbReference type="Proteomes" id="UP000503540">
    <property type="component" value="Chromosome"/>
</dbReference>
<dbReference type="GO" id="GO:0016020">
    <property type="term" value="C:membrane"/>
    <property type="evidence" value="ECO:0007669"/>
    <property type="project" value="UniProtKB-SubCell"/>
</dbReference>
<keyword evidence="8" id="KW-1185">Reference proteome</keyword>
<feature type="domain" description="Methylamine utilisation protein MauE" evidence="6">
    <location>
        <begin position="30"/>
        <end position="163"/>
    </location>
</feature>
<organism evidence="7 8">
    <name type="scientific">Nocardia arthritidis</name>
    <dbReference type="NCBI Taxonomy" id="228602"/>
    <lineage>
        <taxon>Bacteria</taxon>
        <taxon>Bacillati</taxon>
        <taxon>Actinomycetota</taxon>
        <taxon>Actinomycetes</taxon>
        <taxon>Mycobacteriales</taxon>
        <taxon>Nocardiaceae</taxon>
        <taxon>Nocardia</taxon>
    </lineage>
</organism>
<evidence type="ECO:0000256" key="2">
    <source>
        <dbReference type="ARBA" id="ARBA00022692"/>
    </source>
</evidence>
<feature type="transmembrane region" description="Helical" evidence="5">
    <location>
        <begin position="173"/>
        <end position="193"/>
    </location>
</feature>
<comment type="subcellular location">
    <subcellularLocation>
        <location evidence="1">Membrane</location>
        <topology evidence="1">Multi-pass membrane protein</topology>
    </subcellularLocation>
</comment>
<dbReference type="KEGG" id="nah:F5544_00220"/>
<accession>A0A6G9Y444</accession>
<dbReference type="EMBL" id="CP046172">
    <property type="protein sequence ID" value="QIS07979.1"/>
    <property type="molecule type" value="Genomic_DNA"/>
</dbReference>